<evidence type="ECO:0000313" key="1">
    <source>
        <dbReference type="EMBL" id="MBW7461345.1"/>
    </source>
</evidence>
<comment type="caution">
    <text evidence="1">The sequence shown here is derived from an EMBL/GenBank/DDBJ whole genome shotgun (WGS) entry which is preliminary data.</text>
</comment>
<proteinExistence type="predicted"/>
<evidence type="ECO:0000313" key="2">
    <source>
        <dbReference type="Proteomes" id="UP001519887"/>
    </source>
</evidence>
<sequence length="60" mass="6608">VMTPRMRPSRSFDNPPLLIVCCPQSFTDISCCSFYHNGEAPISLQLLPWSTASYITGSVA</sequence>
<organism evidence="1 2">
    <name type="scientific">Paenibacillus sepulcri</name>
    <dbReference type="NCBI Taxonomy" id="359917"/>
    <lineage>
        <taxon>Bacteria</taxon>
        <taxon>Bacillati</taxon>
        <taxon>Bacillota</taxon>
        <taxon>Bacilli</taxon>
        <taxon>Bacillales</taxon>
        <taxon>Paenibacillaceae</taxon>
        <taxon>Paenibacillus</taxon>
    </lineage>
</organism>
<accession>A0ABS7CKZ2</accession>
<name>A0ABS7CKZ2_9BACL</name>
<reference evidence="1 2" key="1">
    <citation type="submission" date="2021-07" db="EMBL/GenBank/DDBJ databases">
        <title>Paenibacillus radiodurans sp. nov., isolated from the southeastern edge of Tengger Desert.</title>
        <authorList>
            <person name="Zhang G."/>
        </authorList>
    </citation>
    <scope>NUCLEOTIDE SEQUENCE [LARGE SCALE GENOMIC DNA]</scope>
    <source>
        <strain evidence="1 2">CCM 7311</strain>
    </source>
</reference>
<protein>
    <submittedName>
        <fullName evidence="1">Uncharacterized protein</fullName>
    </submittedName>
</protein>
<gene>
    <name evidence="1" type="ORF">K0U00_45550</name>
</gene>
<dbReference type="EMBL" id="JAHZIK010002875">
    <property type="protein sequence ID" value="MBW7461345.1"/>
    <property type="molecule type" value="Genomic_DNA"/>
</dbReference>
<feature type="non-terminal residue" evidence="1">
    <location>
        <position position="1"/>
    </location>
</feature>
<dbReference type="Proteomes" id="UP001519887">
    <property type="component" value="Unassembled WGS sequence"/>
</dbReference>
<keyword evidence="2" id="KW-1185">Reference proteome</keyword>